<keyword evidence="8" id="KW-1185">Reference proteome</keyword>
<evidence type="ECO:0000256" key="1">
    <source>
        <dbReference type="ARBA" id="ARBA00022908"/>
    </source>
</evidence>
<evidence type="ECO:0000256" key="5">
    <source>
        <dbReference type="SAM" id="MobiDB-lite"/>
    </source>
</evidence>
<dbReference type="PANTHER" id="PTHR30349:SF41">
    <property type="entry name" value="INTEGRASE_RECOMBINASE PROTEIN MJ0367-RELATED"/>
    <property type="match status" value="1"/>
</dbReference>
<protein>
    <submittedName>
        <fullName evidence="7">Phage integrase SAM-like domain-containing protein</fullName>
    </submittedName>
</protein>
<dbReference type="AlphaFoldDB" id="A0A8J7YHB1"/>
<dbReference type="SUPFAM" id="SSF56349">
    <property type="entry name" value="DNA breaking-rejoining enzymes"/>
    <property type="match status" value="1"/>
</dbReference>
<name>A0A8J7YHB1_9EURY</name>
<dbReference type="PROSITE" id="PS51900">
    <property type="entry name" value="CB"/>
    <property type="match status" value="1"/>
</dbReference>
<keyword evidence="3" id="KW-0233">DNA recombination</keyword>
<dbReference type="Gene3D" id="1.10.150.130">
    <property type="match status" value="1"/>
</dbReference>
<keyword evidence="2 4" id="KW-0238">DNA-binding</keyword>
<dbReference type="PANTHER" id="PTHR30349">
    <property type="entry name" value="PHAGE INTEGRASE-RELATED"/>
    <property type="match status" value="1"/>
</dbReference>
<dbReference type="InterPro" id="IPR025269">
    <property type="entry name" value="SAM-like_dom"/>
</dbReference>
<dbReference type="InterPro" id="IPR050090">
    <property type="entry name" value="Tyrosine_recombinase_XerCD"/>
</dbReference>
<accession>A0A8J7YHB1</accession>
<dbReference type="RefSeq" id="WP_220589740.1">
    <property type="nucleotide sequence ID" value="NZ_RKLQ01000004.1"/>
</dbReference>
<dbReference type="InterPro" id="IPR010998">
    <property type="entry name" value="Integrase_recombinase_N"/>
</dbReference>
<feature type="domain" description="Core-binding (CB)" evidence="6">
    <location>
        <begin position="17"/>
        <end position="106"/>
    </location>
</feature>
<evidence type="ECO:0000256" key="4">
    <source>
        <dbReference type="PROSITE-ProRule" id="PRU01248"/>
    </source>
</evidence>
<evidence type="ECO:0000256" key="2">
    <source>
        <dbReference type="ARBA" id="ARBA00023125"/>
    </source>
</evidence>
<reference evidence="7" key="1">
    <citation type="submission" date="2021-06" db="EMBL/GenBank/DDBJ databases">
        <title>Halomicroarcula sp. F24A a new haloarchaeum isolated from saline soil.</title>
        <authorList>
            <person name="Duran-Viseras A."/>
            <person name="Sanchez-Porro C."/>
            <person name="Ventosa A."/>
        </authorList>
    </citation>
    <scope>NUCLEOTIDE SEQUENCE</scope>
    <source>
        <strain evidence="7">F24A</strain>
    </source>
</reference>
<gene>
    <name evidence="7" type="ORF">EGD98_17770</name>
</gene>
<dbReference type="Gene3D" id="1.10.443.10">
    <property type="entry name" value="Intergrase catalytic core"/>
    <property type="match status" value="1"/>
</dbReference>
<evidence type="ECO:0000313" key="7">
    <source>
        <dbReference type="EMBL" id="MBX0305512.1"/>
    </source>
</evidence>
<keyword evidence="1" id="KW-0229">DNA integration</keyword>
<dbReference type="GO" id="GO:0006310">
    <property type="term" value="P:DNA recombination"/>
    <property type="evidence" value="ECO:0007669"/>
    <property type="project" value="UniProtKB-KW"/>
</dbReference>
<feature type="region of interest" description="Disordered" evidence="5">
    <location>
        <begin position="112"/>
        <end position="141"/>
    </location>
</feature>
<dbReference type="Proteomes" id="UP000783863">
    <property type="component" value="Unassembled WGS sequence"/>
</dbReference>
<evidence type="ECO:0000259" key="6">
    <source>
        <dbReference type="PROSITE" id="PS51900"/>
    </source>
</evidence>
<dbReference type="InterPro" id="IPR044068">
    <property type="entry name" value="CB"/>
</dbReference>
<dbReference type="InterPro" id="IPR011010">
    <property type="entry name" value="DNA_brk_join_enz"/>
</dbReference>
<evidence type="ECO:0000313" key="8">
    <source>
        <dbReference type="Proteomes" id="UP000783863"/>
    </source>
</evidence>
<sequence length="406" mass="45169">MPSEPKTGSDGTETDAVAISSVVEDYLLDKGKGRDGESGNYRRHAEREIDRFLEFLSDRPGSPATFEALSVADLREYARYLSRQGWAEGTIKNYYAHVSGFLGWASREGHLSENPAQRTRAKEPLPEDTGRKSGEQQAWSREHREQLLSYVDEQAYNAIDAISDDPKAAIKDCRNRALVNLLCFSGVRGAEILADIDDGRRGRDGLRWSDLSLGDNSLQVLAKKQRWDDRALPAPAVPSLERLKQVLDPPSDDWPVFPSLSYSTLVQDFSNSLLERGYDNEEIEEIRLEKVSEGELSMIELCAEYGVAPSAMTTHGGRDVMKRLTDRAGIELDDDTHGYLAPHGARRAAGEVMVRKYGHGEAARLLDNSEQVVREHYSHIEAGELADLAAEAFDEAPQSDNQDSTE</sequence>
<dbReference type="GO" id="GO:0003677">
    <property type="term" value="F:DNA binding"/>
    <property type="evidence" value="ECO:0007669"/>
    <property type="project" value="UniProtKB-UniRule"/>
</dbReference>
<proteinExistence type="predicted"/>
<dbReference type="Pfam" id="PF13102">
    <property type="entry name" value="Phage_int_SAM_5"/>
    <property type="match status" value="1"/>
</dbReference>
<dbReference type="GO" id="GO:0015074">
    <property type="term" value="P:DNA integration"/>
    <property type="evidence" value="ECO:0007669"/>
    <property type="project" value="UniProtKB-KW"/>
</dbReference>
<dbReference type="InterPro" id="IPR013762">
    <property type="entry name" value="Integrase-like_cat_sf"/>
</dbReference>
<organism evidence="7 8">
    <name type="scientific">Haloarcula salinisoli</name>
    <dbReference type="NCBI Taxonomy" id="2487746"/>
    <lineage>
        <taxon>Archaea</taxon>
        <taxon>Methanobacteriati</taxon>
        <taxon>Methanobacteriota</taxon>
        <taxon>Stenosarchaea group</taxon>
        <taxon>Halobacteria</taxon>
        <taxon>Halobacteriales</taxon>
        <taxon>Haloarculaceae</taxon>
        <taxon>Haloarcula</taxon>
    </lineage>
</organism>
<comment type="caution">
    <text evidence="7">The sequence shown here is derived from an EMBL/GenBank/DDBJ whole genome shotgun (WGS) entry which is preliminary data.</text>
</comment>
<evidence type="ECO:0000256" key="3">
    <source>
        <dbReference type="ARBA" id="ARBA00023172"/>
    </source>
</evidence>
<dbReference type="EMBL" id="RKLQ01000004">
    <property type="protein sequence ID" value="MBX0305512.1"/>
    <property type="molecule type" value="Genomic_DNA"/>
</dbReference>
<feature type="compositionally biased region" description="Basic and acidic residues" evidence="5">
    <location>
        <begin position="120"/>
        <end position="141"/>
    </location>
</feature>